<feature type="non-terminal residue" evidence="2">
    <location>
        <position position="115"/>
    </location>
</feature>
<feature type="compositionally biased region" description="Basic residues" evidence="1">
    <location>
        <begin position="1"/>
        <end position="10"/>
    </location>
</feature>
<feature type="non-terminal residue" evidence="2">
    <location>
        <position position="1"/>
    </location>
</feature>
<sequence length="115" mass="12311">VDRHLHRHSRAQAGARAHRPGPDAAARQLRRADAGERGPRQLYLHGFARPAGAHHQHRRPVAGAGERAARRGRGQGRSAVAGGAYPAPDAGFGRALQAHYRPAYGCVEATARAQH</sequence>
<feature type="compositionally biased region" description="Basic and acidic residues" evidence="1">
    <location>
        <begin position="30"/>
        <end position="39"/>
    </location>
</feature>
<dbReference type="EMBL" id="BKCJ011763690">
    <property type="protein sequence ID" value="GFD50939.1"/>
    <property type="molecule type" value="Genomic_DNA"/>
</dbReference>
<protein>
    <submittedName>
        <fullName evidence="2">Uncharacterized protein</fullName>
    </submittedName>
</protein>
<evidence type="ECO:0000256" key="1">
    <source>
        <dbReference type="SAM" id="MobiDB-lite"/>
    </source>
</evidence>
<name>A0A699WV91_TANCI</name>
<dbReference type="AlphaFoldDB" id="A0A699WV91"/>
<organism evidence="2">
    <name type="scientific">Tanacetum cinerariifolium</name>
    <name type="common">Dalmatian daisy</name>
    <name type="synonym">Chrysanthemum cinerariifolium</name>
    <dbReference type="NCBI Taxonomy" id="118510"/>
    <lineage>
        <taxon>Eukaryota</taxon>
        <taxon>Viridiplantae</taxon>
        <taxon>Streptophyta</taxon>
        <taxon>Embryophyta</taxon>
        <taxon>Tracheophyta</taxon>
        <taxon>Spermatophyta</taxon>
        <taxon>Magnoliopsida</taxon>
        <taxon>eudicotyledons</taxon>
        <taxon>Gunneridae</taxon>
        <taxon>Pentapetalae</taxon>
        <taxon>asterids</taxon>
        <taxon>campanulids</taxon>
        <taxon>Asterales</taxon>
        <taxon>Asteraceae</taxon>
        <taxon>Asteroideae</taxon>
        <taxon>Anthemideae</taxon>
        <taxon>Anthemidinae</taxon>
        <taxon>Tanacetum</taxon>
    </lineage>
</organism>
<accession>A0A699WV91</accession>
<feature type="region of interest" description="Disordered" evidence="1">
    <location>
        <begin position="1"/>
        <end position="85"/>
    </location>
</feature>
<gene>
    <name evidence="2" type="ORF">Tci_922908</name>
</gene>
<comment type="caution">
    <text evidence="2">The sequence shown here is derived from an EMBL/GenBank/DDBJ whole genome shotgun (WGS) entry which is preliminary data.</text>
</comment>
<evidence type="ECO:0000313" key="2">
    <source>
        <dbReference type="EMBL" id="GFD50939.1"/>
    </source>
</evidence>
<proteinExistence type="predicted"/>
<reference evidence="2" key="1">
    <citation type="journal article" date="2019" name="Sci. Rep.">
        <title>Draft genome of Tanacetum cinerariifolium, the natural source of mosquito coil.</title>
        <authorList>
            <person name="Yamashiro T."/>
            <person name="Shiraishi A."/>
            <person name="Satake H."/>
            <person name="Nakayama K."/>
        </authorList>
    </citation>
    <scope>NUCLEOTIDE SEQUENCE</scope>
</reference>